<keyword evidence="9" id="KW-1185">Reference proteome</keyword>
<name>A0A832V9N1_9ARCH</name>
<dbReference type="EMBL" id="DVAB01000012">
    <property type="protein sequence ID" value="HIK00151.1"/>
    <property type="molecule type" value="Genomic_DNA"/>
</dbReference>
<dbReference type="PANTHER" id="PTHR39087">
    <property type="entry name" value="UPF0104 MEMBRANE PROTEIN MJ1595"/>
    <property type="match status" value="1"/>
</dbReference>
<evidence type="ECO:0000256" key="1">
    <source>
        <dbReference type="ARBA" id="ARBA00004651"/>
    </source>
</evidence>
<evidence type="ECO:0000256" key="4">
    <source>
        <dbReference type="ARBA" id="ARBA00022692"/>
    </source>
</evidence>
<evidence type="ECO:0000256" key="6">
    <source>
        <dbReference type="ARBA" id="ARBA00023136"/>
    </source>
</evidence>
<comment type="similarity">
    <text evidence="2">Belongs to the UPF0104 family.</text>
</comment>
<feature type="transmembrane region" description="Helical" evidence="7">
    <location>
        <begin position="236"/>
        <end position="259"/>
    </location>
</feature>
<comment type="caution">
    <text evidence="8">The sequence shown here is derived from an EMBL/GenBank/DDBJ whole genome shotgun (WGS) entry which is preliminary data.</text>
</comment>
<sequence length="346" mass="38938">MVFSIKKYFGLKEAVLLLLGIIIFFIVLRQIKIEEAFLAFQRTNLQILLLFISIKVGQYLLGNYKWKIFVDRLRKVSYTKLLPVYFSGMIVDNLVPGPGFGGEPVRAYYLSRLIKRSTAKCFATALMDSIVFSIALIGFLIISIGYVFLYVKIPIIRVALKVIIVALAAAGGLFVYFFYKKDGALFDKTLKFIYHFRLFRALQKRFSKYLHFRDYVRKQFSEFIATMKLLGGDISASLYSILISLAIILLDFFGAKILISSFGEHISFLSIMVIMTVSGFIGYYAGIPGGIGVAEGSMILLFVFFGISVGVATAVTIISRIIFYIMTYGIGYLSFVYINLTKSSGN</sequence>
<reference evidence="8 9" key="1">
    <citation type="journal article" name="Nat. Commun.">
        <title>Undinarchaeota illuminate DPANN phylogeny and the impact of gene transfer on archaeal evolution.</title>
        <authorList>
            <person name="Dombrowski N."/>
            <person name="Williams T.A."/>
            <person name="Sun J."/>
            <person name="Woodcroft B.J."/>
            <person name="Lee J.H."/>
            <person name="Minh B.Q."/>
            <person name="Rinke C."/>
            <person name="Spang A."/>
        </authorList>
    </citation>
    <scope>NUCLEOTIDE SEQUENCE [LARGE SCALE GENOMIC DNA]</scope>
    <source>
        <strain evidence="8">MAG_bin1129</strain>
    </source>
</reference>
<feature type="transmembrane region" description="Helical" evidence="7">
    <location>
        <begin position="265"/>
        <end position="286"/>
    </location>
</feature>
<protein>
    <submittedName>
        <fullName evidence="8">Flippase-like domain-containing protein</fullName>
    </submittedName>
</protein>
<keyword evidence="6 7" id="KW-0472">Membrane</keyword>
<feature type="transmembrane region" description="Helical" evidence="7">
    <location>
        <begin position="155"/>
        <end position="179"/>
    </location>
</feature>
<dbReference type="PANTHER" id="PTHR39087:SF2">
    <property type="entry name" value="UPF0104 MEMBRANE PROTEIN MJ1595"/>
    <property type="match status" value="1"/>
</dbReference>
<evidence type="ECO:0000256" key="5">
    <source>
        <dbReference type="ARBA" id="ARBA00022989"/>
    </source>
</evidence>
<dbReference type="InterPro" id="IPR022791">
    <property type="entry name" value="L-PG_synthase/AglD"/>
</dbReference>
<accession>A0A832V9N1</accession>
<dbReference type="GO" id="GO:0005886">
    <property type="term" value="C:plasma membrane"/>
    <property type="evidence" value="ECO:0007669"/>
    <property type="project" value="UniProtKB-SubCell"/>
</dbReference>
<gene>
    <name evidence="8" type="ORF">H1016_01270</name>
</gene>
<evidence type="ECO:0000256" key="2">
    <source>
        <dbReference type="ARBA" id="ARBA00011061"/>
    </source>
</evidence>
<evidence type="ECO:0000256" key="3">
    <source>
        <dbReference type="ARBA" id="ARBA00022475"/>
    </source>
</evidence>
<keyword evidence="5 7" id="KW-1133">Transmembrane helix</keyword>
<dbReference type="NCBIfam" id="TIGR00374">
    <property type="entry name" value="flippase-like domain"/>
    <property type="match status" value="1"/>
</dbReference>
<feature type="transmembrane region" description="Helical" evidence="7">
    <location>
        <begin position="121"/>
        <end position="149"/>
    </location>
</feature>
<keyword evidence="3" id="KW-1003">Cell membrane</keyword>
<proteinExistence type="inferred from homology"/>
<evidence type="ECO:0000313" key="8">
    <source>
        <dbReference type="EMBL" id="HIK00151.1"/>
    </source>
</evidence>
<organism evidence="8 9">
    <name type="scientific">Candidatus Naiadarchaeum limnaeum</name>
    <dbReference type="NCBI Taxonomy" id="2756139"/>
    <lineage>
        <taxon>Archaea</taxon>
        <taxon>Candidatus Undinarchaeota</taxon>
        <taxon>Candidatus Undinarchaeia</taxon>
        <taxon>Candidatus Naiadarchaeales</taxon>
        <taxon>Candidatus Naiadarchaeaceae</taxon>
        <taxon>Candidatus Naiadarchaeum</taxon>
    </lineage>
</organism>
<evidence type="ECO:0000256" key="7">
    <source>
        <dbReference type="SAM" id="Phobius"/>
    </source>
</evidence>
<evidence type="ECO:0000313" key="9">
    <source>
        <dbReference type="Proteomes" id="UP000646946"/>
    </source>
</evidence>
<feature type="transmembrane region" description="Helical" evidence="7">
    <location>
        <begin position="298"/>
        <end position="315"/>
    </location>
</feature>
<dbReference type="Proteomes" id="UP000646946">
    <property type="component" value="Unassembled WGS sequence"/>
</dbReference>
<dbReference type="AlphaFoldDB" id="A0A832V9N1"/>
<dbReference type="Pfam" id="PF03706">
    <property type="entry name" value="LPG_synthase_TM"/>
    <property type="match status" value="1"/>
</dbReference>
<keyword evidence="4 7" id="KW-0812">Transmembrane</keyword>
<comment type="subcellular location">
    <subcellularLocation>
        <location evidence="1">Cell membrane</location>
        <topology evidence="1">Multi-pass membrane protein</topology>
    </subcellularLocation>
</comment>
<feature type="transmembrane region" description="Helical" evidence="7">
    <location>
        <begin position="45"/>
        <end position="64"/>
    </location>
</feature>
<feature type="transmembrane region" description="Helical" evidence="7">
    <location>
        <begin position="321"/>
        <end position="340"/>
    </location>
</feature>